<evidence type="ECO:0000256" key="1">
    <source>
        <dbReference type="ARBA" id="ARBA00023015"/>
    </source>
</evidence>
<accession>A0A0M3AT55</accession>
<evidence type="ECO:0000259" key="5">
    <source>
        <dbReference type="PROSITE" id="PS50977"/>
    </source>
</evidence>
<evidence type="ECO:0000313" key="6">
    <source>
        <dbReference type="EMBL" id="KKW91689.1"/>
    </source>
</evidence>
<dbReference type="InterPro" id="IPR050109">
    <property type="entry name" value="HTH-type_TetR-like_transc_reg"/>
</dbReference>
<protein>
    <recommendedName>
        <fullName evidence="5">HTH tetR-type domain-containing protein</fullName>
    </recommendedName>
</protein>
<reference evidence="6 7" key="1">
    <citation type="submission" date="2015-04" db="EMBL/GenBank/DDBJ databases">
        <title>Genome sequence of aromatic hydrocarbons-degrading Sphingobium chungbukense DJ77.</title>
        <authorList>
            <person name="Kim Y.-C."/>
            <person name="Chae J.-C."/>
        </authorList>
    </citation>
    <scope>NUCLEOTIDE SEQUENCE [LARGE SCALE GENOMIC DNA]</scope>
    <source>
        <strain evidence="6 7">DJ77</strain>
    </source>
</reference>
<name>A0A0M3AT55_9SPHN</name>
<dbReference type="EMBL" id="LBIC01000006">
    <property type="protein sequence ID" value="KKW91689.1"/>
    <property type="molecule type" value="Genomic_DNA"/>
</dbReference>
<dbReference type="InterPro" id="IPR009057">
    <property type="entry name" value="Homeodomain-like_sf"/>
</dbReference>
<dbReference type="PRINTS" id="PR00455">
    <property type="entry name" value="HTHTETR"/>
</dbReference>
<evidence type="ECO:0000256" key="2">
    <source>
        <dbReference type="ARBA" id="ARBA00023125"/>
    </source>
</evidence>
<dbReference type="SUPFAM" id="SSF48498">
    <property type="entry name" value="Tetracyclin repressor-like, C-terminal domain"/>
    <property type="match status" value="1"/>
</dbReference>
<dbReference type="PANTHER" id="PTHR30055:SF234">
    <property type="entry name" value="HTH-TYPE TRANSCRIPTIONAL REGULATOR BETI"/>
    <property type="match status" value="1"/>
</dbReference>
<dbReference type="InterPro" id="IPR036271">
    <property type="entry name" value="Tet_transcr_reg_TetR-rel_C_sf"/>
</dbReference>
<dbReference type="InterPro" id="IPR001647">
    <property type="entry name" value="HTH_TetR"/>
</dbReference>
<organism evidence="6 7">
    <name type="scientific">Sphingobium chungbukense</name>
    <dbReference type="NCBI Taxonomy" id="56193"/>
    <lineage>
        <taxon>Bacteria</taxon>
        <taxon>Pseudomonadati</taxon>
        <taxon>Pseudomonadota</taxon>
        <taxon>Alphaproteobacteria</taxon>
        <taxon>Sphingomonadales</taxon>
        <taxon>Sphingomonadaceae</taxon>
        <taxon>Sphingobium</taxon>
    </lineage>
</organism>
<sequence length="386" mass="43838">MTLDAVAAEVGVTSGALYHHFANKELLVFECLSRGITLYREELARAMEQGIDGLELVRRFVRGRLRPGEPRMIVFSDLNALPKIHRDAVHRGRMENVERLARLIATGIADGTIAPRDPHMSSLAVFAVLDWMPHWYSENSYYTRQEAADAIDDLLTHGVLARHIPEPEWLCEPWDVEQAIEELTPRARRALRRERILRTASQSFNQYGVVGSSMEAIANDAGLTRGAVYHHAPDKMTLLRLCLERAYRREGELLDLVLRKVEAEADPVRRIIAEEVYIMRAMVALHESRIGPKINFQNVAFLSPDQRRQMSGLHEEVVGKNRGRYARGIDSGLFRKLDMAFMQEIGAGLRNNSPTFFTMSQGQHGLDIADLCARLFLFGLKPRLMR</sequence>
<dbReference type="Proteomes" id="UP000033874">
    <property type="component" value="Unassembled WGS sequence"/>
</dbReference>
<feature type="DNA-binding region" description="H-T-H motif" evidence="4">
    <location>
        <begin position="2"/>
        <end position="21"/>
    </location>
</feature>
<keyword evidence="3" id="KW-0804">Transcription</keyword>
<evidence type="ECO:0000256" key="4">
    <source>
        <dbReference type="PROSITE-ProRule" id="PRU00335"/>
    </source>
</evidence>
<comment type="caution">
    <text evidence="6">The sequence shown here is derived from an EMBL/GenBank/DDBJ whole genome shotgun (WGS) entry which is preliminary data.</text>
</comment>
<dbReference type="GO" id="GO:0000976">
    <property type="term" value="F:transcription cis-regulatory region binding"/>
    <property type="evidence" value="ECO:0007669"/>
    <property type="project" value="TreeGrafter"/>
</dbReference>
<evidence type="ECO:0000256" key="3">
    <source>
        <dbReference type="ARBA" id="ARBA00023163"/>
    </source>
</evidence>
<keyword evidence="7" id="KW-1185">Reference proteome</keyword>
<dbReference type="SUPFAM" id="SSF46689">
    <property type="entry name" value="Homeodomain-like"/>
    <property type="match status" value="2"/>
</dbReference>
<proteinExistence type="predicted"/>
<dbReference type="PROSITE" id="PS50977">
    <property type="entry name" value="HTH_TETR_2"/>
    <property type="match status" value="2"/>
</dbReference>
<dbReference type="Pfam" id="PF00440">
    <property type="entry name" value="TetR_N"/>
    <property type="match status" value="2"/>
</dbReference>
<feature type="domain" description="HTH tetR-type" evidence="5">
    <location>
        <begin position="190"/>
        <end position="250"/>
    </location>
</feature>
<feature type="DNA-binding region" description="H-T-H motif" evidence="4">
    <location>
        <begin position="213"/>
        <end position="232"/>
    </location>
</feature>
<dbReference type="InterPro" id="IPR041490">
    <property type="entry name" value="KstR2_TetR_C"/>
</dbReference>
<dbReference type="Gene3D" id="1.10.357.10">
    <property type="entry name" value="Tetracycline Repressor, domain 2"/>
    <property type="match status" value="2"/>
</dbReference>
<dbReference type="Gene3D" id="1.10.10.60">
    <property type="entry name" value="Homeodomain-like"/>
    <property type="match status" value="2"/>
</dbReference>
<dbReference type="Pfam" id="PF17932">
    <property type="entry name" value="TetR_C_24"/>
    <property type="match status" value="1"/>
</dbReference>
<dbReference type="PATRIC" id="fig|56193.3.peg.3035"/>
<evidence type="ECO:0000313" key="7">
    <source>
        <dbReference type="Proteomes" id="UP000033874"/>
    </source>
</evidence>
<dbReference type="GO" id="GO:0003700">
    <property type="term" value="F:DNA-binding transcription factor activity"/>
    <property type="evidence" value="ECO:0007669"/>
    <property type="project" value="TreeGrafter"/>
</dbReference>
<feature type="domain" description="HTH tetR-type" evidence="5">
    <location>
        <begin position="1"/>
        <end position="39"/>
    </location>
</feature>
<keyword evidence="1" id="KW-0805">Transcription regulation</keyword>
<dbReference type="PANTHER" id="PTHR30055">
    <property type="entry name" value="HTH-TYPE TRANSCRIPTIONAL REGULATOR RUTR"/>
    <property type="match status" value="1"/>
</dbReference>
<gene>
    <name evidence="6" type="ORF">YP76_14535</name>
</gene>
<dbReference type="STRING" id="56193.YP76_14535"/>
<keyword evidence="2 4" id="KW-0238">DNA-binding</keyword>
<dbReference type="AlphaFoldDB" id="A0A0M3AT55"/>